<dbReference type="Pfam" id="PF03366">
    <property type="entry name" value="YEATS"/>
    <property type="match status" value="1"/>
</dbReference>
<evidence type="ECO:0000256" key="1">
    <source>
        <dbReference type="ARBA" id="ARBA00004123"/>
    </source>
</evidence>
<dbReference type="SUPFAM" id="SSF69349">
    <property type="entry name" value="Phage fibre proteins"/>
    <property type="match status" value="1"/>
</dbReference>
<feature type="compositionally biased region" description="Low complexity" evidence="11">
    <location>
        <begin position="360"/>
        <end position="379"/>
    </location>
</feature>
<keyword evidence="6 10" id="KW-0539">Nucleus</keyword>
<keyword evidence="2" id="KW-1017">Isopeptide bond</keyword>
<dbReference type="GO" id="GO:0051726">
    <property type="term" value="P:regulation of cell cycle"/>
    <property type="evidence" value="ECO:0007669"/>
    <property type="project" value="UniProtKB-ARBA"/>
</dbReference>
<name>C3ZQ69_BRAFL</name>
<evidence type="ECO:0000313" key="13">
    <source>
        <dbReference type="EMBL" id="EEN45448.1"/>
    </source>
</evidence>
<dbReference type="Pfam" id="PF22951">
    <property type="entry name" value="3HBD"/>
    <property type="match status" value="1"/>
</dbReference>
<dbReference type="FunFam" id="2.60.40.1970:FF:000001">
    <property type="entry name" value="YEATS domain containing 2"/>
    <property type="match status" value="1"/>
</dbReference>
<dbReference type="InterPro" id="IPR055127">
    <property type="entry name" value="YEATS2_3HBD"/>
</dbReference>
<dbReference type="EMBL" id="GG666659">
    <property type="protein sequence ID" value="EEN45448.1"/>
    <property type="molecule type" value="Genomic_DNA"/>
</dbReference>
<comment type="subunit">
    <text evidence="8">Component of the ADA2A-containing complex (ATAC), composed of KAT14, KAT2A, TADA2L, TADA3L, ZZ3, MBIP, WDR5, YEATS2, SGF29 and DR1.</text>
</comment>
<evidence type="ECO:0000256" key="10">
    <source>
        <dbReference type="PROSITE-ProRule" id="PRU00376"/>
    </source>
</evidence>
<dbReference type="STRING" id="7739.C3ZQ69"/>
<dbReference type="PANTHER" id="PTHR23195">
    <property type="entry name" value="YEATS DOMAIN"/>
    <property type="match status" value="1"/>
</dbReference>
<feature type="region of interest" description="Disordered" evidence="11">
    <location>
        <begin position="1304"/>
        <end position="1334"/>
    </location>
</feature>
<feature type="compositionally biased region" description="Polar residues" evidence="11">
    <location>
        <begin position="1229"/>
        <end position="1239"/>
    </location>
</feature>
<dbReference type="InterPro" id="IPR038704">
    <property type="entry name" value="YEAST_sf"/>
</dbReference>
<evidence type="ECO:0000256" key="4">
    <source>
        <dbReference type="ARBA" id="ARBA00022843"/>
    </source>
</evidence>
<evidence type="ECO:0000259" key="12">
    <source>
        <dbReference type="PROSITE" id="PS51037"/>
    </source>
</evidence>
<dbReference type="GO" id="GO:0000123">
    <property type="term" value="C:histone acetyltransferase complex"/>
    <property type="evidence" value="ECO:0007669"/>
    <property type="project" value="UniProtKB-ARBA"/>
</dbReference>
<accession>C3ZQ69</accession>
<organism>
    <name type="scientific">Branchiostoma floridae</name>
    <name type="common">Florida lancelet</name>
    <name type="synonym">Amphioxus</name>
    <dbReference type="NCBI Taxonomy" id="7739"/>
    <lineage>
        <taxon>Eukaryota</taxon>
        <taxon>Metazoa</taxon>
        <taxon>Chordata</taxon>
        <taxon>Cephalochordata</taxon>
        <taxon>Leptocardii</taxon>
        <taxon>Amphioxiformes</taxon>
        <taxon>Branchiostomatidae</taxon>
        <taxon>Branchiostoma</taxon>
    </lineage>
</organism>
<evidence type="ECO:0000256" key="5">
    <source>
        <dbReference type="ARBA" id="ARBA00023054"/>
    </source>
</evidence>
<evidence type="ECO:0000256" key="9">
    <source>
        <dbReference type="ARBA" id="ARBA00068329"/>
    </source>
</evidence>
<comment type="function">
    <text evidence="7">Chromatin reader component of the ATAC complex, a complex with histone acetyltransferase activity on histones H3 and H4. YEATS2 specifically recognizes and binds histone H3 crotonylated at 'Lys-27' (H3K27cr). Crotonylation marks active promoters and enhancers and confers resistance to transcriptional repressors.</text>
</comment>
<evidence type="ECO:0000256" key="11">
    <source>
        <dbReference type="SAM" id="MobiDB-lite"/>
    </source>
</evidence>
<dbReference type="InterPro" id="IPR005033">
    <property type="entry name" value="YEATS"/>
</dbReference>
<dbReference type="Gene3D" id="2.60.40.1970">
    <property type="entry name" value="YEATS domain"/>
    <property type="match status" value="1"/>
</dbReference>
<dbReference type="GO" id="GO:0006355">
    <property type="term" value="P:regulation of DNA-templated transcription"/>
    <property type="evidence" value="ECO:0007669"/>
    <property type="project" value="InterPro"/>
</dbReference>
<feature type="compositionally biased region" description="Basic and acidic residues" evidence="11">
    <location>
        <begin position="477"/>
        <end position="504"/>
    </location>
</feature>
<evidence type="ECO:0000256" key="2">
    <source>
        <dbReference type="ARBA" id="ARBA00022499"/>
    </source>
</evidence>
<keyword evidence="4" id="KW-0832">Ubl conjugation</keyword>
<dbReference type="CDD" id="cd16907">
    <property type="entry name" value="YEATS_YEATS2_like"/>
    <property type="match status" value="1"/>
</dbReference>
<sequence length="1679" mass="174913">MSGKRLSDDLDPDYQDVVQPNKRLRFMQQDGLTCVFLPSAKDATVRKIVTIIKDQFSQEIRNKEREIEVIDEPPDPNAANHPAIKKLIDRPKPAASANQAEESESSNQSAEASQEEKQPEEHDAGLPSLEEICDSVNKPDPAPAPPTQEPTSGSGFDFDRVLGRKVAGGPSRFCVKKRIIVGNVSKYITADKREENDQSTHKWMVYVRGPREAPRIDHFVKKVWFYLHPSYRPNDLVEISEPPFHLTRRGWGEFPVRVQLHFVDPRHKKVDIIHQLKLDRTYTGLQTLGAETLVDVELDRHLFDETGTPLYPDLSVLSSGLPAKAGAPPSSTGEELQASPVKHSTSTTAPSGGPCAELQATSSRVKASASAAKPSSSSSTELQATVKPSTSGAAPSSGSPTEVQATTSTAKASSSTASPPSSSGAEVQAAKPGTEKAEQESKPGASLVRRSPRAKSRQDTRKPSSPPEEISAKKPCKTSEADSLSKERVKPEETKHTNLKEEVEEKVLADAKTSKQKPVVMTTAIPSSSGTNVDSSKLKPVTMVTGGTVPISAVTIATSRAVSKTTAGSPKTFLGDQKEAPTLVVPVKVKAEPLSPPRVTPATVPTAREPVTFSRGVDTKGLVLPAQSKPLVGTAKPVKPGAVVGTVKPGATGGTVKPGAAGAPGVAAGTVKPGAAGAAGTAGGTTMVGTPPQGIVITKIVPTTSKPVTTVQQTLTLKPQGLTSKGVSTATQQNITIIKQVKQEAGMGVTMATQPSVVVTAGTGPKAVLTSPQKGTILKLSGLPGQSSSPVVGSGSHMIVGQSSAATVVSGSHMIVGQSSTSVVGSGSHMIVGQSSASAIGSGSHMIVGQSSASAIGSGSHMIVMSSQPSSSSTAQAVPRVVTSPPQGKAVLLSGVTPQMAQVPVKVEKMADGKVPVTPTKVGSASPTVPPGTPPQVRTISGAVIGGLSPVSKPHSGVAAGSIVQVAPQQLVTSPSVPGGSALVPPNVMNLPLVNVAPGAKVFLAAKSTDPAMKGKVILIPQTAIVKGIPLQQGQGSGVTVLQGSPVVQGVNMPAQVMGGTPQGGNIVHLVQGGGLASQGAGPTPTLTPQVTGQSQVRGERSSPGVAQTVKAGSTITLPLQPGTSYILMQQPQGGASASGNVPGSSPSRPTTLMVQQVPQEQPGKQQVCLFVCLFVNVPGSSPSRPTTLMVQQVPQEQPGKPQVQVVPQAQAAAQPGTKPMQSFRIIPSPQTGGQSPTTEPGAKAAPSVATAGGHTFIALTPQQLSQIGKPGSQQIGAGQTLLVPVQNMQMAAAGAPTAQLVTKSASTPTVLTPSPSHKGATPRETPSTPSKVTSSLQKSILQMKLGLGSQVTGSRVTGTSPTPTLDVIELVARKVCVSGLQTKEQLISAVVRHVPLVDSNRVISQHPYCAQSRQQFFGWNIGKQRAAEWQRAVTARKVIDKVRSSAKKLTLPTPTTREIMDWSRTHGYTPSAFNGPKEDDNYCELCGQKLRAKLRTAHEDCLKFWTANGPPSSCSGSADLCQMLEDSKPSQHADDNDLEVDVISLGQETKVVVKQEPMDEEDDHPRFFLPMSPAAEFVHDTAQKLGVKLEPVETTKDMFSPVLEEMVLKAALLFTNDVLRGALASAYRQNGLSTLRHAPPIILPSHIHQSVSSNPSCDFLSNSHMGVVAMEKEEPPAS</sequence>
<evidence type="ECO:0000256" key="6">
    <source>
        <dbReference type="ARBA" id="ARBA00023242"/>
    </source>
</evidence>
<dbReference type="InterPro" id="IPR055129">
    <property type="entry name" value="YEATS_dom"/>
</dbReference>
<feature type="compositionally biased region" description="Polar residues" evidence="11">
    <location>
        <begin position="1304"/>
        <end position="1316"/>
    </location>
</feature>
<feature type="compositionally biased region" description="Polar residues" evidence="11">
    <location>
        <begin position="1325"/>
        <end position="1334"/>
    </location>
</feature>
<reference evidence="13" key="1">
    <citation type="journal article" date="2008" name="Nature">
        <title>The amphioxus genome and the evolution of the chordate karyotype.</title>
        <authorList>
            <consortium name="US DOE Joint Genome Institute (JGI-PGF)"/>
            <person name="Putnam N.H."/>
            <person name="Butts T."/>
            <person name="Ferrier D.E.K."/>
            <person name="Furlong R.F."/>
            <person name="Hellsten U."/>
            <person name="Kawashima T."/>
            <person name="Robinson-Rechavi M."/>
            <person name="Shoguchi E."/>
            <person name="Terry A."/>
            <person name="Yu J.-K."/>
            <person name="Benito-Gutierrez E.L."/>
            <person name="Dubchak I."/>
            <person name="Garcia-Fernandez J."/>
            <person name="Gibson-Brown J.J."/>
            <person name="Grigoriev I.V."/>
            <person name="Horton A.C."/>
            <person name="de Jong P.J."/>
            <person name="Jurka J."/>
            <person name="Kapitonov V.V."/>
            <person name="Kohara Y."/>
            <person name="Kuroki Y."/>
            <person name="Lindquist E."/>
            <person name="Lucas S."/>
            <person name="Osoegawa K."/>
            <person name="Pennacchio L.A."/>
            <person name="Salamov A.A."/>
            <person name="Satou Y."/>
            <person name="Sauka-Spengler T."/>
            <person name="Schmutz J."/>
            <person name="Shin-I T."/>
            <person name="Toyoda A."/>
            <person name="Bronner-Fraser M."/>
            <person name="Fujiyama A."/>
            <person name="Holland L.Z."/>
            <person name="Holland P.W.H."/>
            <person name="Satoh N."/>
            <person name="Rokhsar D.S."/>
        </authorList>
    </citation>
    <scope>NUCLEOTIDE SEQUENCE [LARGE SCALE GENOMIC DNA]</scope>
    <source>
        <strain evidence="13">S238N-H82</strain>
        <tissue evidence="13">Testes</tissue>
    </source>
</reference>
<keyword evidence="5" id="KW-0175">Coiled coil</keyword>
<evidence type="ECO:0000256" key="3">
    <source>
        <dbReference type="ARBA" id="ARBA00022553"/>
    </source>
</evidence>
<dbReference type="eggNOG" id="KOG3149">
    <property type="taxonomic scope" value="Eukaryota"/>
</dbReference>
<feature type="compositionally biased region" description="Low complexity" evidence="11">
    <location>
        <begin position="94"/>
        <end position="112"/>
    </location>
</feature>
<feature type="compositionally biased region" description="Low complexity" evidence="11">
    <location>
        <begin position="388"/>
        <end position="423"/>
    </location>
</feature>
<feature type="region of interest" description="Disordered" evidence="11">
    <location>
        <begin position="1132"/>
        <end position="1151"/>
    </location>
</feature>
<dbReference type="PROSITE" id="PS51037">
    <property type="entry name" value="YEATS"/>
    <property type="match status" value="1"/>
</dbReference>
<evidence type="ECO:0000256" key="8">
    <source>
        <dbReference type="ARBA" id="ARBA00065122"/>
    </source>
</evidence>
<feature type="region of interest" description="Disordered" evidence="11">
    <location>
        <begin position="1228"/>
        <end position="1248"/>
    </location>
</feature>
<dbReference type="InParanoid" id="C3ZQ69"/>
<comment type="subcellular location">
    <subcellularLocation>
        <location evidence="1 10">Nucleus</location>
    </subcellularLocation>
</comment>
<feature type="domain" description="YEATS" evidence="12">
    <location>
        <begin position="169"/>
        <end position="317"/>
    </location>
</feature>
<feature type="region of interest" description="Disordered" evidence="11">
    <location>
        <begin position="322"/>
        <end position="504"/>
    </location>
</feature>
<dbReference type="GO" id="GO:0005634">
    <property type="term" value="C:nucleus"/>
    <property type="evidence" value="ECO:0007669"/>
    <property type="project" value="UniProtKB-SubCell"/>
</dbReference>
<feature type="region of interest" description="Disordered" evidence="11">
    <location>
        <begin position="91"/>
        <end position="158"/>
    </location>
</feature>
<evidence type="ECO:0000256" key="7">
    <source>
        <dbReference type="ARBA" id="ARBA00060245"/>
    </source>
</evidence>
<feature type="compositionally biased region" description="Basic and acidic residues" evidence="11">
    <location>
        <begin position="114"/>
        <end position="124"/>
    </location>
</feature>
<protein>
    <recommendedName>
        <fullName evidence="9">YEATS domain-containing protein 2</fullName>
    </recommendedName>
</protein>
<gene>
    <name evidence="13" type="ORF">BRAFLDRAFT_80167</name>
</gene>
<keyword evidence="3" id="KW-0597">Phosphoprotein</keyword>
<proteinExistence type="predicted"/>